<gene>
    <name evidence="12" type="ORF">D5R40_08365</name>
    <name evidence="11" type="ORF">D5R40_09355</name>
    <name evidence="10" type="ORF">D5R40_14510</name>
    <name evidence="9" type="ORF">D5R40_30180</name>
    <name evidence="8" type="ORF">D5R40_31120</name>
</gene>
<accession>A0A3N6NY37</accession>
<keyword evidence="2" id="KW-0815">Transposition</keyword>
<feature type="region of interest" description="Disordered" evidence="5">
    <location>
        <begin position="334"/>
        <end position="384"/>
    </location>
</feature>
<dbReference type="AlphaFoldDB" id="A0A3N6NY37"/>
<keyword evidence="3" id="KW-0238">DNA-binding</keyword>
<feature type="domain" description="Cas12f1-like TNB" evidence="7">
    <location>
        <begin position="251"/>
        <end position="314"/>
    </location>
</feature>
<keyword evidence="4" id="KW-0233">DNA recombination</keyword>
<dbReference type="EMBL" id="RCBY01000372">
    <property type="protein sequence ID" value="RQH22331.1"/>
    <property type="molecule type" value="Genomic_DNA"/>
</dbReference>
<organism evidence="9 13">
    <name type="scientific">Okeania hirsuta</name>
    <dbReference type="NCBI Taxonomy" id="1458930"/>
    <lineage>
        <taxon>Bacteria</taxon>
        <taxon>Bacillati</taxon>
        <taxon>Cyanobacteriota</taxon>
        <taxon>Cyanophyceae</taxon>
        <taxon>Oscillatoriophycideae</taxon>
        <taxon>Oscillatoriales</taxon>
        <taxon>Microcoleaceae</taxon>
        <taxon>Okeania</taxon>
    </lineage>
</organism>
<comment type="caution">
    <text evidence="9">The sequence shown here is derived from an EMBL/GenBank/DDBJ whole genome shotgun (WGS) entry which is preliminary data.</text>
</comment>
<dbReference type="EMBL" id="RCBY01000333">
    <property type="protein sequence ID" value="RQH24072.1"/>
    <property type="molecule type" value="Genomic_DNA"/>
</dbReference>
<protein>
    <submittedName>
        <fullName evidence="9">Transposase</fullName>
    </submittedName>
</protein>
<dbReference type="GO" id="GO:0032196">
    <property type="term" value="P:transposition"/>
    <property type="evidence" value="ECO:0007669"/>
    <property type="project" value="UniProtKB-KW"/>
</dbReference>
<dbReference type="NCBIfam" id="NF040570">
    <property type="entry name" value="guided_TnpB"/>
    <property type="match status" value="1"/>
</dbReference>
<evidence type="ECO:0000256" key="4">
    <source>
        <dbReference type="ARBA" id="ARBA00023172"/>
    </source>
</evidence>
<evidence type="ECO:0000313" key="11">
    <source>
        <dbReference type="EMBL" id="RQH46939.1"/>
    </source>
</evidence>
<dbReference type="EMBL" id="RCBY01000038">
    <property type="protein sequence ID" value="RQH46939.1"/>
    <property type="molecule type" value="Genomic_DNA"/>
</dbReference>
<comment type="similarity">
    <text evidence="1">In the C-terminal section; belongs to the transposase 35 family.</text>
</comment>
<dbReference type="InterPro" id="IPR001959">
    <property type="entry name" value="Transposase"/>
</dbReference>
<name>A0A3N6NY37_9CYAN</name>
<dbReference type="Proteomes" id="UP000269154">
    <property type="component" value="Unassembled WGS sequence"/>
</dbReference>
<evidence type="ECO:0000256" key="3">
    <source>
        <dbReference type="ARBA" id="ARBA00023125"/>
    </source>
</evidence>
<dbReference type="GO" id="GO:0003677">
    <property type="term" value="F:DNA binding"/>
    <property type="evidence" value="ECO:0007669"/>
    <property type="project" value="UniProtKB-KW"/>
</dbReference>
<dbReference type="Pfam" id="PF07282">
    <property type="entry name" value="Cas12f1-like_TNB"/>
    <property type="match status" value="1"/>
</dbReference>
<sequence length="384" mass="43651">MQATVKRVDLAYNAFFKGIRKRPKFKSIRNYSGWTYPDGRQGFKVQIEKCQKYSVNCGWVTLNDLGMRLRMRGRFKYWGKPTTCTIVYRPHKDEWYVSFSIKTSEPLPLFGSKSPLDYESMVAFDLGTQTALTCYDGYGFDEISNPRFDREFAPKIQQASRQLKRKQGPIKGKQKASSRWKKAKRKISKLKAKQSAVRQDWQHKVTTDIASCYDIVVTEKLNVKGMTRKAKTGKRSKQKAGLNRSLLDVGFGTLNQMVLYKILGKGGLHITIDTRRVKPSQRCPSCGTVHKEWAQLSNRYHVCDDCGFEVPRDQGSVMVMWNVAADRQPGLGTGLVNRRCSSSTDSTRKHTGSMRQLGQMKRSKSQSADFVDGDLETPSVYTAG</sequence>
<evidence type="ECO:0000259" key="6">
    <source>
        <dbReference type="Pfam" id="PF01385"/>
    </source>
</evidence>
<dbReference type="EMBL" id="RCBY01000033">
    <property type="protein sequence ID" value="RQH47946.1"/>
    <property type="molecule type" value="Genomic_DNA"/>
</dbReference>
<evidence type="ECO:0000256" key="5">
    <source>
        <dbReference type="SAM" id="MobiDB-lite"/>
    </source>
</evidence>
<evidence type="ECO:0000313" key="12">
    <source>
        <dbReference type="EMBL" id="RQH47946.1"/>
    </source>
</evidence>
<reference evidence="9 13" key="1">
    <citation type="journal article" date="2018" name="ACS Chem. Biol.">
        <title>Ketoreductase domain dysfunction expands chemodiversity: malyngamide biosynthesis in the cyanobacterium Okeania hirsuta.</title>
        <authorList>
            <person name="Moss N.A."/>
            <person name="Leao T."/>
            <person name="Rankin M."/>
            <person name="McCullough T.M."/>
            <person name="Qu P."/>
            <person name="Korobeynikov A."/>
            <person name="Smith J.L."/>
            <person name="Gerwick L."/>
            <person name="Gerwick W.H."/>
        </authorList>
    </citation>
    <scope>NUCLEOTIDE SEQUENCE [LARGE SCALE GENOMIC DNA]</scope>
    <source>
        <strain evidence="9 13">PAB10Feb10-1</strain>
    </source>
</reference>
<evidence type="ECO:0000313" key="8">
    <source>
        <dbReference type="EMBL" id="RQH22331.1"/>
    </source>
</evidence>
<evidence type="ECO:0000256" key="2">
    <source>
        <dbReference type="ARBA" id="ARBA00022578"/>
    </source>
</evidence>
<dbReference type="InterPro" id="IPR010095">
    <property type="entry name" value="Cas12f1-like_TNB"/>
</dbReference>
<dbReference type="GO" id="GO:0006310">
    <property type="term" value="P:DNA recombination"/>
    <property type="evidence" value="ECO:0007669"/>
    <property type="project" value="UniProtKB-KW"/>
</dbReference>
<evidence type="ECO:0000259" key="7">
    <source>
        <dbReference type="Pfam" id="PF07282"/>
    </source>
</evidence>
<evidence type="ECO:0000313" key="13">
    <source>
        <dbReference type="Proteomes" id="UP000269154"/>
    </source>
</evidence>
<evidence type="ECO:0000313" key="10">
    <source>
        <dbReference type="EMBL" id="RQH42310.1"/>
    </source>
</evidence>
<dbReference type="Pfam" id="PF01385">
    <property type="entry name" value="OrfB_IS605"/>
    <property type="match status" value="1"/>
</dbReference>
<keyword evidence="13" id="KW-1185">Reference proteome</keyword>
<dbReference type="EMBL" id="RCBY01000073">
    <property type="protein sequence ID" value="RQH42310.1"/>
    <property type="molecule type" value="Genomic_DNA"/>
</dbReference>
<proteinExistence type="inferred from homology"/>
<evidence type="ECO:0000313" key="9">
    <source>
        <dbReference type="EMBL" id="RQH24072.1"/>
    </source>
</evidence>
<feature type="domain" description="Probable transposase IS891/IS1136/IS1341" evidence="6">
    <location>
        <begin position="119"/>
        <end position="228"/>
    </location>
</feature>
<dbReference type="OrthoDB" id="439709at2"/>
<evidence type="ECO:0000256" key="1">
    <source>
        <dbReference type="ARBA" id="ARBA00008761"/>
    </source>
</evidence>